<accession>A0A832SZP0</accession>
<gene>
    <name evidence="1" type="ORF">HA333_11290</name>
</gene>
<evidence type="ECO:0000313" key="1">
    <source>
        <dbReference type="EMBL" id="HII47987.1"/>
    </source>
</evidence>
<sequence length="73" mass="7418">MPPPLVADTCGGVGQVSPIGGIYDAATAAGGQAERRGCCESAGDTRRDSAVYFNLQADCVVDDVENSRGDAGR</sequence>
<name>A0A832SZP0_9CREN</name>
<evidence type="ECO:0000313" key="2">
    <source>
        <dbReference type="Proteomes" id="UP000651120"/>
    </source>
</evidence>
<dbReference type="Proteomes" id="UP000651120">
    <property type="component" value="Unassembled WGS sequence"/>
</dbReference>
<proteinExistence type="predicted"/>
<protein>
    <submittedName>
        <fullName evidence="1">Uncharacterized protein</fullName>
    </submittedName>
</protein>
<comment type="caution">
    <text evidence="1">The sequence shown here is derived from an EMBL/GenBank/DDBJ whole genome shotgun (WGS) entry which is preliminary data.</text>
</comment>
<dbReference type="AlphaFoldDB" id="A0A832SZP0"/>
<organism evidence="1 2">
    <name type="scientific">Pyrobaculum aerophilum</name>
    <dbReference type="NCBI Taxonomy" id="13773"/>
    <lineage>
        <taxon>Archaea</taxon>
        <taxon>Thermoproteota</taxon>
        <taxon>Thermoprotei</taxon>
        <taxon>Thermoproteales</taxon>
        <taxon>Thermoproteaceae</taxon>
        <taxon>Pyrobaculum</taxon>
    </lineage>
</organism>
<dbReference type="RefSeq" id="WP_128867193.1">
    <property type="nucleotide sequence ID" value="NZ_DUJP01000038.1"/>
</dbReference>
<dbReference type="EMBL" id="DUJP01000038">
    <property type="protein sequence ID" value="HII47987.1"/>
    <property type="molecule type" value="Genomic_DNA"/>
</dbReference>
<reference evidence="1" key="1">
    <citation type="journal article" date="2020" name="bioRxiv">
        <title>A rank-normalized archaeal taxonomy based on genome phylogeny resolves widespread incomplete and uneven classifications.</title>
        <authorList>
            <person name="Rinke C."/>
            <person name="Chuvochina M."/>
            <person name="Mussig A.J."/>
            <person name="Chaumeil P.-A."/>
            <person name="Waite D.W."/>
            <person name="Whitman W.B."/>
            <person name="Parks D.H."/>
            <person name="Hugenholtz P."/>
        </authorList>
    </citation>
    <scope>NUCLEOTIDE SEQUENCE</scope>
    <source>
        <strain evidence="1">UBA8839</strain>
    </source>
</reference>
<dbReference type="GeneID" id="38937949"/>